<keyword evidence="5" id="KW-1185">Reference proteome</keyword>
<dbReference type="InterPro" id="IPR012337">
    <property type="entry name" value="RNaseH-like_sf"/>
</dbReference>
<feature type="domain" description="Tc1-like transposase DDE" evidence="1">
    <location>
        <begin position="9"/>
        <end position="149"/>
    </location>
</feature>
<dbReference type="InterPro" id="IPR038717">
    <property type="entry name" value="Tc1-like_DDE_dom"/>
</dbReference>
<protein>
    <submittedName>
        <fullName evidence="3">IS630 family transposase</fullName>
    </submittedName>
</protein>
<dbReference type="EMBL" id="JAPFCC010000001">
    <property type="protein sequence ID" value="MCW7554023.1"/>
    <property type="molecule type" value="Genomic_DNA"/>
</dbReference>
<evidence type="ECO:0000313" key="2">
    <source>
        <dbReference type="EMBL" id="MCW7552640.1"/>
    </source>
</evidence>
<evidence type="ECO:0000259" key="1">
    <source>
        <dbReference type="Pfam" id="PF13358"/>
    </source>
</evidence>
<proteinExistence type="predicted"/>
<dbReference type="RefSeq" id="WP_262568630.1">
    <property type="nucleotide sequence ID" value="NZ_JAPFCC010000001.1"/>
</dbReference>
<evidence type="ECO:0000313" key="5">
    <source>
        <dbReference type="Proteomes" id="UP001209854"/>
    </source>
</evidence>
<evidence type="ECO:0000313" key="4">
    <source>
        <dbReference type="EMBL" id="MCW7554023.1"/>
    </source>
</evidence>
<dbReference type="InterPro" id="IPR047655">
    <property type="entry name" value="Transpos_IS630-like"/>
</dbReference>
<dbReference type="EMBL" id="JAPFCC010000001">
    <property type="protein sequence ID" value="MCW7552640.1"/>
    <property type="molecule type" value="Genomic_DNA"/>
</dbReference>
<comment type="caution">
    <text evidence="3">The sequence shown here is derived from an EMBL/GenBank/DDBJ whole genome shotgun (WGS) entry which is preliminary data.</text>
</comment>
<accession>A0ABT3MXZ8</accession>
<sequence>MAEEKKAIIYFIDEASIRSDYHSGTTWSRKGYTPTVTKTGARFGINMISAVSGEGHMRYMTIPGRFNADVFIKFLKQIVSSHDRPVMVVTDGHSAHKAKKVMKYLSKEERLLGIQILPPYSPELNPVELIWSVLKSGRIGRMALKTKDQFLRAVSSGLKSIQRKKKMILGFFRAENTAYACLEKVHA</sequence>
<dbReference type="Pfam" id="PF13358">
    <property type="entry name" value="DDE_3"/>
    <property type="match status" value="1"/>
</dbReference>
<dbReference type="NCBIfam" id="NF033545">
    <property type="entry name" value="transpos_IS630"/>
    <property type="match status" value="1"/>
</dbReference>
<dbReference type="EMBL" id="JAPFCC010000001">
    <property type="protein sequence ID" value="MCW7553963.1"/>
    <property type="molecule type" value="Genomic_DNA"/>
</dbReference>
<gene>
    <name evidence="2" type="ORF">NX722_08265</name>
    <name evidence="3" type="ORF">NX722_15300</name>
    <name evidence="4" type="ORF">NX722_15625</name>
</gene>
<dbReference type="Proteomes" id="UP001209854">
    <property type="component" value="Unassembled WGS sequence"/>
</dbReference>
<name>A0ABT3MXZ8_9GAMM</name>
<dbReference type="PANTHER" id="PTHR46564:SF1">
    <property type="entry name" value="TRANSPOSASE"/>
    <property type="match status" value="1"/>
</dbReference>
<dbReference type="InterPro" id="IPR036397">
    <property type="entry name" value="RNaseH_sf"/>
</dbReference>
<evidence type="ECO:0000313" key="3">
    <source>
        <dbReference type="EMBL" id="MCW7553963.1"/>
    </source>
</evidence>
<dbReference type="SUPFAM" id="SSF53098">
    <property type="entry name" value="Ribonuclease H-like"/>
    <property type="match status" value="1"/>
</dbReference>
<dbReference type="Gene3D" id="3.30.420.10">
    <property type="entry name" value="Ribonuclease H-like superfamily/Ribonuclease H"/>
    <property type="match status" value="1"/>
</dbReference>
<dbReference type="PANTHER" id="PTHR46564">
    <property type="entry name" value="TRANSPOSASE"/>
    <property type="match status" value="1"/>
</dbReference>
<reference evidence="3 5" key="1">
    <citation type="submission" date="2022-10" db="EMBL/GenBank/DDBJ databases">
        <title>High-quality genome sequences of two octocoral-associated bacteria, Endozoicomonas euniceicola EF212 and Endozoicomonas gorgoniicola PS125.</title>
        <authorList>
            <person name="Chiou Y.-J."/>
            <person name="Chen Y.-H."/>
        </authorList>
    </citation>
    <scope>NUCLEOTIDE SEQUENCE [LARGE SCALE GENOMIC DNA]</scope>
    <source>
        <strain evidence="3 5">PS125</strain>
    </source>
</reference>
<organism evidence="3 5">
    <name type="scientific">Endozoicomonas gorgoniicola</name>
    <dbReference type="NCBI Taxonomy" id="1234144"/>
    <lineage>
        <taxon>Bacteria</taxon>
        <taxon>Pseudomonadati</taxon>
        <taxon>Pseudomonadota</taxon>
        <taxon>Gammaproteobacteria</taxon>
        <taxon>Oceanospirillales</taxon>
        <taxon>Endozoicomonadaceae</taxon>
        <taxon>Endozoicomonas</taxon>
    </lineage>
</organism>